<keyword evidence="5 6" id="KW-0472">Membrane</keyword>
<evidence type="ECO:0000256" key="5">
    <source>
        <dbReference type="ARBA" id="ARBA00023136"/>
    </source>
</evidence>
<feature type="transmembrane region" description="Helical" evidence="6">
    <location>
        <begin position="288"/>
        <end position="310"/>
    </location>
</feature>
<feature type="transmembrane region" description="Helical" evidence="6">
    <location>
        <begin position="760"/>
        <end position="782"/>
    </location>
</feature>
<proteinExistence type="predicted"/>
<dbReference type="EMBL" id="JAHSPG010000015">
    <property type="protein sequence ID" value="MBV4359504.1"/>
    <property type="molecule type" value="Genomic_DNA"/>
</dbReference>
<dbReference type="GO" id="GO:0022857">
    <property type="term" value="F:transmembrane transporter activity"/>
    <property type="evidence" value="ECO:0007669"/>
    <property type="project" value="TreeGrafter"/>
</dbReference>
<comment type="subcellular location">
    <subcellularLocation>
        <location evidence="1">Cell membrane</location>
        <topology evidence="1">Multi-pass membrane protein</topology>
    </subcellularLocation>
</comment>
<dbReference type="PANTHER" id="PTHR30572">
    <property type="entry name" value="MEMBRANE COMPONENT OF TRANSPORTER-RELATED"/>
    <property type="match status" value="1"/>
</dbReference>
<comment type="caution">
    <text evidence="9">The sequence shown here is derived from an EMBL/GenBank/DDBJ whole genome shotgun (WGS) entry which is preliminary data.</text>
</comment>
<dbReference type="InterPro" id="IPR025857">
    <property type="entry name" value="MacB_PCD"/>
</dbReference>
<feature type="domain" description="ABC3 transporter permease C-terminal" evidence="7">
    <location>
        <begin position="679"/>
        <end position="787"/>
    </location>
</feature>
<dbReference type="Proteomes" id="UP000812270">
    <property type="component" value="Unassembled WGS sequence"/>
</dbReference>
<name>A0A9E2SEC2_9BACT</name>
<feature type="transmembrane region" description="Helical" evidence="6">
    <location>
        <begin position="679"/>
        <end position="701"/>
    </location>
</feature>
<protein>
    <submittedName>
        <fullName evidence="9">ABC transporter permease</fullName>
    </submittedName>
</protein>
<evidence type="ECO:0000256" key="2">
    <source>
        <dbReference type="ARBA" id="ARBA00022475"/>
    </source>
</evidence>
<feature type="transmembrane region" description="Helical" evidence="6">
    <location>
        <begin position="335"/>
        <end position="358"/>
    </location>
</feature>
<reference evidence="9" key="1">
    <citation type="submission" date="2021-06" db="EMBL/GenBank/DDBJ databases">
        <authorList>
            <person name="Huq M.A."/>
        </authorList>
    </citation>
    <scope>NUCLEOTIDE SEQUENCE</scope>
    <source>
        <strain evidence="9">MAH-26</strain>
    </source>
</reference>
<dbReference type="AlphaFoldDB" id="A0A9E2SEC2"/>
<dbReference type="InterPro" id="IPR050250">
    <property type="entry name" value="Macrolide_Exporter_MacB"/>
</dbReference>
<feature type="transmembrane region" description="Helical" evidence="6">
    <location>
        <begin position="21"/>
        <end position="41"/>
    </location>
</feature>
<dbReference type="PROSITE" id="PS51257">
    <property type="entry name" value="PROKAR_LIPOPROTEIN"/>
    <property type="match status" value="1"/>
</dbReference>
<sequence>MIKNYFKIAWRNLTRNRAYTIINVLGLTLGVACCILIYTLIMHHLSFDNFHNNKDRIYRVVSEYHDGDESGYNQGLPSPVGKAIRNTTTFAEQVARVISFDNELISLPKEKEVKKFQEPSGVAFVEPAFFSILNFPLVMGNQSTMLSSPNTAVITQKLAKKYFGSEEAAMNKTIRVENKTDFIITGVLKDLPNNTDRHQEIYVSYANLKDYSEWMADDANAWHGTYSECHCFVLLKKGVTTATANAALAQIVKNNYEGREAKARKYTVQPLADIHFDTKYDANTDKKYLWALAFIAVFLITTACVNFINLATAQALNRSKEIGIRKVLGSMRSQLFWQFIAETFIITFFAFCLAYWIAKMTVPYLNSLLHVEMELTFFRNYQLLLFLPLLLLAVVFLSGSYPGLVLARFQPVLALKSKLSQKHIGGFSLRRILVITQFAISQMLIIGAIVIASQMHYSQNADMGFTKDAIVILPVPDTTKVKMNNMRDRLSSLAGVEKISHGFSPPAAQSNNSSGAFYNNNPEPEHWSANQKTADNDYINTFGLQLIAGRNYVPSDTAKEYVVNETFVKNLGLQPKDILGKNISVNGPNHRFPVVGVVKDFYNLSFHSKIEPLVIYPDYGRYQNCAIKMNMNNIKSLLPAFEKIWNEEYPDYVYSYEFLDDKINKFYELDVMMLRLIQIFTGIAVFIGCLGLYGLVSFMAVRKTKEIGVRKVLGASVPNILWIFGKEFSKLLLIAFVISAPIGWWTMHKYLEDFVYRINIGAGIFMLSILATFAIAVVTVGYRSARAALANPVKSLRTE</sequence>
<feature type="transmembrane region" description="Helical" evidence="6">
    <location>
        <begin position="731"/>
        <end position="748"/>
    </location>
</feature>
<evidence type="ECO:0000313" key="10">
    <source>
        <dbReference type="Proteomes" id="UP000812270"/>
    </source>
</evidence>
<feature type="domain" description="MacB-like periplasmic core" evidence="8">
    <location>
        <begin position="512"/>
        <end position="622"/>
    </location>
</feature>
<dbReference type="InterPro" id="IPR003838">
    <property type="entry name" value="ABC3_permease_C"/>
</dbReference>
<keyword evidence="4 6" id="KW-1133">Transmembrane helix</keyword>
<keyword evidence="3 6" id="KW-0812">Transmembrane</keyword>
<dbReference type="PANTHER" id="PTHR30572:SF18">
    <property type="entry name" value="ABC-TYPE MACROLIDE FAMILY EXPORT SYSTEM PERMEASE COMPONENT 2"/>
    <property type="match status" value="1"/>
</dbReference>
<feature type="transmembrane region" description="Helical" evidence="6">
    <location>
        <begin position="428"/>
        <end position="452"/>
    </location>
</feature>
<keyword evidence="10" id="KW-1185">Reference proteome</keyword>
<organism evidence="9 10">
    <name type="scientific">Pinibacter aurantiacus</name>
    <dbReference type="NCBI Taxonomy" id="2851599"/>
    <lineage>
        <taxon>Bacteria</taxon>
        <taxon>Pseudomonadati</taxon>
        <taxon>Bacteroidota</taxon>
        <taxon>Chitinophagia</taxon>
        <taxon>Chitinophagales</taxon>
        <taxon>Chitinophagaceae</taxon>
        <taxon>Pinibacter</taxon>
    </lineage>
</organism>
<evidence type="ECO:0000259" key="7">
    <source>
        <dbReference type="Pfam" id="PF02687"/>
    </source>
</evidence>
<evidence type="ECO:0000256" key="1">
    <source>
        <dbReference type="ARBA" id="ARBA00004651"/>
    </source>
</evidence>
<dbReference type="Pfam" id="PF12704">
    <property type="entry name" value="MacB_PCD"/>
    <property type="match status" value="2"/>
</dbReference>
<feature type="domain" description="ABC3 transporter permease C-terminal" evidence="7">
    <location>
        <begin position="294"/>
        <end position="411"/>
    </location>
</feature>
<evidence type="ECO:0000313" key="9">
    <source>
        <dbReference type="EMBL" id="MBV4359504.1"/>
    </source>
</evidence>
<dbReference type="RefSeq" id="WP_217793737.1">
    <property type="nucleotide sequence ID" value="NZ_JAHSPG010000015.1"/>
</dbReference>
<feature type="transmembrane region" description="Helical" evidence="6">
    <location>
        <begin position="383"/>
        <end position="407"/>
    </location>
</feature>
<keyword evidence="2" id="KW-1003">Cell membrane</keyword>
<evidence type="ECO:0000256" key="3">
    <source>
        <dbReference type="ARBA" id="ARBA00022692"/>
    </source>
</evidence>
<gene>
    <name evidence="9" type="ORF">KTO63_20205</name>
</gene>
<evidence type="ECO:0000259" key="8">
    <source>
        <dbReference type="Pfam" id="PF12704"/>
    </source>
</evidence>
<evidence type="ECO:0000256" key="4">
    <source>
        <dbReference type="ARBA" id="ARBA00022989"/>
    </source>
</evidence>
<accession>A0A9E2SEC2</accession>
<feature type="domain" description="MacB-like periplasmic core" evidence="8">
    <location>
        <begin position="20"/>
        <end position="250"/>
    </location>
</feature>
<dbReference type="GO" id="GO:0005886">
    <property type="term" value="C:plasma membrane"/>
    <property type="evidence" value="ECO:0007669"/>
    <property type="project" value="UniProtKB-SubCell"/>
</dbReference>
<dbReference type="Pfam" id="PF02687">
    <property type="entry name" value="FtsX"/>
    <property type="match status" value="2"/>
</dbReference>
<evidence type="ECO:0000256" key="6">
    <source>
        <dbReference type="SAM" id="Phobius"/>
    </source>
</evidence>